<feature type="compositionally biased region" description="Basic residues" evidence="1">
    <location>
        <begin position="1"/>
        <end position="18"/>
    </location>
</feature>
<gene>
    <name evidence="2" type="ORF">ACFQ41_05415</name>
</gene>
<feature type="region of interest" description="Disordered" evidence="1">
    <location>
        <begin position="1"/>
        <end position="46"/>
    </location>
</feature>
<proteinExistence type="predicted"/>
<comment type="caution">
    <text evidence="2">The sequence shown here is derived from an EMBL/GenBank/DDBJ whole genome shotgun (WGS) entry which is preliminary data.</text>
</comment>
<organism evidence="2 3">
    <name type="scientific">Lacticaseibacillus suilingensis</name>
    <dbReference type="NCBI Taxonomy" id="2799577"/>
    <lineage>
        <taxon>Bacteria</taxon>
        <taxon>Bacillati</taxon>
        <taxon>Bacillota</taxon>
        <taxon>Bacilli</taxon>
        <taxon>Lactobacillales</taxon>
        <taxon>Lactobacillaceae</taxon>
        <taxon>Lacticaseibacillus</taxon>
    </lineage>
</organism>
<dbReference type="RefSeq" id="WP_204118749.1">
    <property type="nucleotide sequence ID" value="NZ_BOLV01000007.1"/>
</dbReference>
<keyword evidence="3" id="KW-1185">Reference proteome</keyword>
<reference evidence="3" key="1">
    <citation type="journal article" date="2019" name="Int. J. Syst. Evol. Microbiol.">
        <title>The Global Catalogue of Microorganisms (GCM) 10K type strain sequencing project: providing services to taxonomists for standard genome sequencing and annotation.</title>
        <authorList>
            <consortium name="The Broad Institute Genomics Platform"/>
            <consortium name="The Broad Institute Genome Sequencing Center for Infectious Disease"/>
            <person name="Wu L."/>
            <person name="Ma J."/>
        </authorList>
    </citation>
    <scope>NUCLEOTIDE SEQUENCE [LARGE SCALE GENOMIC DNA]</scope>
    <source>
        <strain evidence="3">CCM 9110</strain>
    </source>
</reference>
<accession>A0ABW4BG11</accession>
<evidence type="ECO:0000256" key="1">
    <source>
        <dbReference type="SAM" id="MobiDB-lite"/>
    </source>
</evidence>
<dbReference type="EMBL" id="JBHTOA010000023">
    <property type="protein sequence ID" value="MFD1398740.1"/>
    <property type="molecule type" value="Genomic_DNA"/>
</dbReference>
<protein>
    <submittedName>
        <fullName evidence="2">Uncharacterized protein</fullName>
    </submittedName>
</protein>
<name>A0ABW4BG11_9LACO</name>
<dbReference type="Proteomes" id="UP001597199">
    <property type="component" value="Unassembled WGS sequence"/>
</dbReference>
<sequence length="46" mass="5449">MQKHRKRPNAAIKKRQTRSAKAAELANLKHQLDHNLIGRTPRRRPR</sequence>
<evidence type="ECO:0000313" key="3">
    <source>
        <dbReference type="Proteomes" id="UP001597199"/>
    </source>
</evidence>
<evidence type="ECO:0000313" key="2">
    <source>
        <dbReference type="EMBL" id="MFD1398740.1"/>
    </source>
</evidence>